<keyword evidence="2" id="KW-0808">Transferase</keyword>
<proteinExistence type="predicted"/>
<dbReference type="EMBL" id="VIKR01000001">
    <property type="protein sequence ID" value="TQV77451.1"/>
    <property type="molecule type" value="Genomic_DNA"/>
</dbReference>
<gene>
    <name evidence="2" type="ORF">FLL45_05770</name>
</gene>
<keyword evidence="3" id="KW-1185">Reference proteome</keyword>
<name>A0A545TJV8_9GAMM</name>
<keyword evidence="2" id="KW-0489">Methyltransferase</keyword>
<dbReference type="CDD" id="cd02440">
    <property type="entry name" value="AdoMet_MTases"/>
    <property type="match status" value="1"/>
</dbReference>
<dbReference type="GO" id="GO:0032259">
    <property type="term" value="P:methylation"/>
    <property type="evidence" value="ECO:0007669"/>
    <property type="project" value="UniProtKB-KW"/>
</dbReference>
<dbReference type="Gene3D" id="3.40.50.150">
    <property type="entry name" value="Vaccinia Virus protein VP39"/>
    <property type="match status" value="1"/>
</dbReference>
<evidence type="ECO:0000313" key="3">
    <source>
        <dbReference type="Proteomes" id="UP000317839"/>
    </source>
</evidence>
<dbReference type="PANTHER" id="PTHR12843">
    <property type="entry name" value="PROTEIN-LYSINE N-METHYLTRANSFERASE METTL10"/>
    <property type="match status" value="1"/>
</dbReference>
<dbReference type="AlphaFoldDB" id="A0A545TJV8"/>
<sequence length="209" mass="24042">MMNQSHWENVYQNKPVNQVSWFQQNPKVSLELIEHARLPKEANIIDVGSGATRLISELVALGFYNVTVLDISRAALAKAKAQLKSLHRDVNTFEWLVGDITQIDLDIEKYALWHDRAVFHFLTEREQRQAYIRNLHSSLKKNGEFIVATFSLDGPEKCSGLPVVRYDVEGLVKTFGPSFELLETKTESHQTPFDTEQAFVYCRFKKIRS</sequence>
<feature type="domain" description="Methyltransferase" evidence="1">
    <location>
        <begin position="44"/>
        <end position="143"/>
    </location>
</feature>
<dbReference type="Proteomes" id="UP000317839">
    <property type="component" value="Unassembled WGS sequence"/>
</dbReference>
<reference evidence="2 3" key="1">
    <citation type="submission" date="2019-06" db="EMBL/GenBank/DDBJ databases">
        <title>Draft genome of Aliikangiella marina GYP-15.</title>
        <authorList>
            <person name="Wang G."/>
        </authorList>
    </citation>
    <scope>NUCLEOTIDE SEQUENCE [LARGE SCALE GENOMIC DNA]</scope>
    <source>
        <strain evidence="2 3">GYP-15</strain>
    </source>
</reference>
<dbReference type="Pfam" id="PF13649">
    <property type="entry name" value="Methyltransf_25"/>
    <property type="match status" value="1"/>
</dbReference>
<dbReference type="InterPro" id="IPR029063">
    <property type="entry name" value="SAM-dependent_MTases_sf"/>
</dbReference>
<protein>
    <submittedName>
        <fullName evidence="2">Class I SAM-dependent methyltransferase</fullName>
    </submittedName>
</protein>
<accession>A0A545TJV8</accession>
<organism evidence="2 3">
    <name type="scientific">Aliikangiella marina</name>
    <dbReference type="NCBI Taxonomy" id="1712262"/>
    <lineage>
        <taxon>Bacteria</taxon>
        <taxon>Pseudomonadati</taxon>
        <taxon>Pseudomonadota</taxon>
        <taxon>Gammaproteobacteria</taxon>
        <taxon>Oceanospirillales</taxon>
        <taxon>Pleioneaceae</taxon>
        <taxon>Aliikangiella</taxon>
    </lineage>
</organism>
<dbReference type="PANTHER" id="PTHR12843:SF5">
    <property type="entry name" value="EEF1A LYSINE METHYLTRANSFERASE 2"/>
    <property type="match status" value="1"/>
</dbReference>
<dbReference type="InterPro" id="IPR041698">
    <property type="entry name" value="Methyltransf_25"/>
</dbReference>
<dbReference type="GO" id="GO:0008168">
    <property type="term" value="F:methyltransferase activity"/>
    <property type="evidence" value="ECO:0007669"/>
    <property type="project" value="UniProtKB-KW"/>
</dbReference>
<evidence type="ECO:0000313" key="2">
    <source>
        <dbReference type="EMBL" id="TQV77451.1"/>
    </source>
</evidence>
<dbReference type="SUPFAM" id="SSF53335">
    <property type="entry name" value="S-adenosyl-L-methionine-dependent methyltransferases"/>
    <property type="match status" value="1"/>
</dbReference>
<dbReference type="OrthoDB" id="9788660at2"/>
<comment type="caution">
    <text evidence="2">The sequence shown here is derived from an EMBL/GenBank/DDBJ whole genome shotgun (WGS) entry which is preliminary data.</text>
</comment>
<evidence type="ECO:0000259" key="1">
    <source>
        <dbReference type="Pfam" id="PF13649"/>
    </source>
</evidence>